<dbReference type="PANTHER" id="PTHR39425:SF1">
    <property type="entry name" value="CYTOCHROME C7-LIKE DOMAIN-CONTAINING PROTEIN"/>
    <property type="match status" value="1"/>
</dbReference>
<dbReference type="Proteomes" id="UP001165069">
    <property type="component" value="Unassembled WGS sequence"/>
</dbReference>
<dbReference type="Gene3D" id="3.90.10.10">
    <property type="entry name" value="Cytochrome C3"/>
    <property type="match status" value="2"/>
</dbReference>
<dbReference type="CDD" id="cd08168">
    <property type="entry name" value="Cytochrom_C3"/>
    <property type="match status" value="1"/>
</dbReference>
<keyword evidence="1" id="KW-0479">Metal-binding</keyword>
<dbReference type="InterPro" id="IPR029467">
    <property type="entry name" value="Cyt_c7-like"/>
</dbReference>
<sequence>MRLRTVAITGCVAFGASLMIFALSLDTRLLGDQSGYKPIQPIAYSHALHAGELKIDCQFCHSAAETSRHAGIPPLSTCMKCHESVLNKAGTPAGKSNPSPDIQKLREAYVSGRGIQWVRIHRLPAHVTFPHSRHVRSGVACQSCHGEIQGEERVEQFMALAMGECLACHRLENQKQLLAGKPAQAPTDCAACHH</sequence>
<dbReference type="InterPro" id="IPR002322">
    <property type="entry name" value="Cyt_c_III"/>
</dbReference>
<protein>
    <submittedName>
        <fullName evidence="4">Class III cytochrome C domain protein</fullName>
    </submittedName>
</protein>
<accession>A0ABQ5QCT3</accession>
<keyword evidence="2" id="KW-0472">Membrane</keyword>
<comment type="caution">
    <text evidence="4">The sequence shown here is derived from an EMBL/GenBank/DDBJ whole genome shotgun (WGS) entry which is preliminary data.</text>
</comment>
<gene>
    <name evidence="4" type="ORF">GETHLI_07730</name>
</gene>
<organism evidence="4 5">
    <name type="scientific">Geothrix limicola</name>
    <dbReference type="NCBI Taxonomy" id="2927978"/>
    <lineage>
        <taxon>Bacteria</taxon>
        <taxon>Pseudomonadati</taxon>
        <taxon>Acidobacteriota</taxon>
        <taxon>Holophagae</taxon>
        <taxon>Holophagales</taxon>
        <taxon>Holophagaceae</taxon>
        <taxon>Geothrix</taxon>
    </lineage>
</organism>
<evidence type="ECO:0000259" key="3">
    <source>
        <dbReference type="Pfam" id="PF14522"/>
    </source>
</evidence>
<evidence type="ECO:0000313" key="5">
    <source>
        <dbReference type="Proteomes" id="UP001165069"/>
    </source>
</evidence>
<feature type="transmembrane region" description="Helical" evidence="2">
    <location>
        <begin position="6"/>
        <end position="25"/>
    </location>
</feature>
<proteinExistence type="predicted"/>
<evidence type="ECO:0000313" key="4">
    <source>
        <dbReference type="EMBL" id="GLH72271.1"/>
    </source>
</evidence>
<dbReference type="Pfam" id="PF14522">
    <property type="entry name" value="Cytochrome_C7"/>
    <property type="match status" value="1"/>
</dbReference>
<dbReference type="InterPro" id="IPR036280">
    <property type="entry name" value="Multihaem_cyt_sf"/>
</dbReference>
<keyword evidence="2" id="KW-1133">Transmembrane helix</keyword>
<evidence type="ECO:0000256" key="2">
    <source>
        <dbReference type="SAM" id="Phobius"/>
    </source>
</evidence>
<dbReference type="EMBL" id="BSDE01000001">
    <property type="protein sequence ID" value="GLH72271.1"/>
    <property type="molecule type" value="Genomic_DNA"/>
</dbReference>
<feature type="domain" description="Cytochrome c7-like" evidence="3">
    <location>
        <begin position="127"/>
        <end position="194"/>
    </location>
</feature>
<reference evidence="4 5" key="1">
    <citation type="journal article" date="2023" name="Antonie Van Leeuwenhoek">
        <title>Mesoterricola silvestris gen. nov., sp. nov., Mesoterricola sediminis sp. nov., Geothrix oryzae sp. nov., Geothrix edaphica sp. nov., Geothrix rubra sp. nov., and Geothrix limicola sp. nov., six novel members of Acidobacteriota isolated from soils.</title>
        <authorList>
            <person name="Itoh H."/>
            <person name="Sugisawa Y."/>
            <person name="Mise K."/>
            <person name="Xu Z."/>
            <person name="Kuniyasu M."/>
            <person name="Ushijima N."/>
            <person name="Kawano K."/>
            <person name="Kobayashi E."/>
            <person name="Shiratori Y."/>
            <person name="Masuda Y."/>
            <person name="Senoo K."/>
        </authorList>
    </citation>
    <scope>NUCLEOTIDE SEQUENCE [LARGE SCALE GENOMIC DNA]</scope>
    <source>
        <strain evidence="4 5">Red804</strain>
    </source>
</reference>
<evidence type="ECO:0000256" key="1">
    <source>
        <dbReference type="ARBA" id="ARBA00022723"/>
    </source>
</evidence>
<dbReference type="PRINTS" id="PR00609">
    <property type="entry name" value="CYTOCHROMEC3"/>
</dbReference>
<dbReference type="SUPFAM" id="SSF48695">
    <property type="entry name" value="Multiheme cytochromes"/>
    <property type="match status" value="1"/>
</dbReference>
<name>A0ABQ5QCT3_9BACT</name>
<dbReference type="RefSeq" id="WP_285570597.1">
    <property type="nucleotide sequence ID" value="NZ_BSDE01000001.1"/>
</dbReference>
<keyword evidence="2" id="KW-0812">Transmembrane</keyword>
<keyword evidence="5" id="KW-1185">Reference proteome</keyword>
<dbReference type="PANTHER" id="PTHR39425">
    <property type="entry name" value="LIPOPROTEIN CYTOCHROME C"/>
    <property type="match status" value="1"/>
</dbReference>